<evidence type="ECO:0000256" key="11">
    <source>
        <dbReference type="ARBA" id="ARBA00023286"/>
    </source>
</evidence>
<evidence type="ECO:0000256" key="12">
    <source>
        <dbReference type="ARBA" id="ARBA00023303"/>
    </source>
</evidence>
<organism evidence="17 18">
    <name type="scientific">Fopius arisanus</name>
    <dbReference type="NCBI Taxonomy" id="64838"/>
    <lineage>
        <taxon>Eukaryota</taxon>
        <taxon>Metazoa</taxon>
        <taxon>Ecdysozoa</taxon>
        <taxon>Arthropoda</taxon>
        <taxon>Hexapoda</taxon>
        <taxon>Insecta</taxon>
        <taxon>Pterygota</taxon>
        <taxon>Neoptera</taxon>
        <taxon>Endopterygota</taxon>
        <taxon>Hymenoptera</taxon>
        <taxon>Apocrita</taxon>
        <taxon>Ichneumonoidea</taxon>
        <taxon>Braconidae</taxon>
        <taxon>Opiinae</taxon>
        <taxon>Fopius</taxon>
    </lineage>
</organism>
<accession>A0A9R1TY05</accession>
<dbReference type="InterPro" id="IPR019594">
    <property type="entry name" value="Glu/Gly-bd"/>
</dbReference>
<dbReference type="RefSeq" id="XP_011300117.1">
    <property type="nucleotide sequence ID" value="XM_011301815.1"/>
</dbReference>
<dbReference type="AlphaFoldDB" id="A0A9R1TY05"/>
<comment type="subcellular location">
    <subcellularLocation>
        <location evidence="1">Cell membrane</location>
        <topology evidence="1">Multi-pass membrane protein</topology>
    </subcellularLocation>
</comment>
<dbReference type="GO" id="GO:0005886">
    <property type="term" value="C:plasma membrane"/>
    <property type="evidence" value="ECO:0007669"/>
    <property type="project" value="UniProtKB-SubCell"/>
</dbReference>
<feature type="transmembrane region" description="Helical" evidence="13">
    <location>
        <begin position="333"/>
        <end position="351"/>
    </location>
</feature>
<evidence type="ECO:0000313" key="18">
    <source>
        <dbReference type="RefSeq" id="XP_011300117.1"/>
    </source>
</evidence>
<evidence type="ECO:0000256" key="1">
    <source>
        <dbReference type="ARBA" id="ARBA00004651"/>
    </source>
</evidence>
<feature type="transmembrane region" description="Helical" evidence="13">
    <location>
        <begin position="905"/>
        <end position="929"/>
    </location>
</feature>
<feature type="domain" description="Ionotropic glutamate receptor L-glutamate and glycine-binding" evidence="16">
    <location>
        <begin position="213"/>
        <end position="277"/>
    </location>
</feature>
<keyword evidence="14" id="KW-0732">Signal</keyword>
<feature type="transmembrane region" description="Helical" evidence="13">
    <location>
        <begin position="625"/>
        <end position="645"/>
    </location>
</feature>
<dbReference type="Proteomes" id="UP000694866">
    <property type="component" value="Unplaced"/>
</dbReference>
<proteinExistence type="inferred from homology"/>
<dbReference type="SUPFAM" id="SSF53850">
    <property type="entry name" value="Periplasmic binding protein-like II"/>
    <property type="match status" value="2"/>
</dbReference>
<dbReference type="Pfam" id="PF10613">
    <property type="entry name" value="Lig_chan-Glu_bd"/>
    <property type="match status" value="1"/>
</dbReference>
<evidence type="ECO:0000256" key="5">
    <source>
        <dbReference type="ARBA" id="ARBA00022692"/>
    </source>
</evidence>
<evidence type="ECO:0000256" key="13">
    <source>
        <dbReference type="SAM" id="Phobius"/>
    </source>
</evidence>
<evidence type="ECO:0000256" key="6">
    <source>
        <dbReference type="ARBA" id="ARBA00022989"/>
    </source>
</evidence>
<evidence type="ECO:0000256" key="14">
    <source>
        <dbReference type="SAM" id="SignalP"/>
    </source>
</evidence>
<feature type="chain" id="PRO_5040271179" evidence="14">
    <location>
        <begin position="21"/>
        <end position="956"/>
    </location>
</feature>
<keyword evidence="12" id="KW-0407">Ion channel</keyword>
<evidence type="ECO:0000256" key="7">
    <source>
        <dbReference type="ARBA" id="ARBA00023065"/>
    </source>
</evidence>
<protein>
    <submittedName>
        <fullName evidence="18">Uncharacterized protein</fullName>
    </submittedName>
</protein>
<feature type="domain" description="Ionotropic glutamate receptor C-terminal" evidence="15">
    <location>
        <begin position="211"/>
        <end position="555"/>
    </location>
</feature>
<keyword evidence="7" id="KW-0406">Ion transport</keyword>
<dbReference type="InterPro" id="IPR001320">
    <property type="entry name" value="Iontro_rcpt_C"/>
</dbReference>
<dbReference type="SMART" id="SM00918">
    <property type="entry name" value="Lig_chan-Glu_bd"/>
    <property type="match status" value="1"/>
</dbReference>
<dbReference type="KEGG" id="fas:105264734"/>
<dbReference type="GeneID" id="105264734"/>
<keyword evidence="10" id="KW-0325">Glycoprotein</keyword>
<gene>
    <name evidence="18" type="primary">LOC105264734</name>
</gene>
<evidence type="ECO:0000256" key="2">
    <source>
        <dbReference type="ARBA" id="ARBA00008685"/>
    </source>
</evidence>
<feature type="transmembrane region" description="Helical" evidence="13">
    <location>
        <begin position="391"/>
        <end position="417"/>
    </location>
</feature>
<keyword evidence="11" id="KW-1071">Ligand-gated ion channel</keyword>
<evidence type="ECO:0000256" key="4">
    <source>
        <dbReference type="ARBA" id="ARBA00022475"/>
    </source>
</evidence>
<dbReference type="GO" id="GO:0015276">
    <property type="term" value="F:ligand-gated monoatomic ion channel activity"/>
    <property type="evidence" value="ECO:0007669"/>
    <property type="project" value="InterPro"/>
</dbReference>
<feature type="transmembrane region" description="Helical" evidence="13">
    <location>
        <begin position="569"/>
        <end position="591"/>
    </location>
</feature>
<name>A0A9R1TY05_9HYME</name>
<dbReference type="GO" id="GO:0050906">
    <property type="term" value="P:detection of stimulus involved in sensory perception"/>
    <property type="evidence" value="ECO:0007669"/>
    <property type="project" value="UniProtKB-ARBA"/>
</dbReference>
<keyword evidence="8 13" id="KW-0472">Membrane</keyword>
<keyword evidence="5 13" id="KW-0812">Transmembrane</keyword>
<sequence>MKFCVISMLFYFTCINPLDGLDVIDYGSLIENIYDTYGTAGIIIASSANYQSFSRLTVWHRITKMMSEKRIAMGLVNFEQFKSRLEFYNSRTVRPLVVALFSKMEAINNFGELAAHIDMSYPVWLFLFTSEGNSDICKFCRNPYRNLLNLRFNSEALVSCCSSGIIDEWWSKTTNHTNTRELGKWNQERRKIEWFTESSLYNRRSSVEGREFRVAIVKGSGYIWQKNREFFGFLGELLKELSHVMNFSISHAITTSGYGSWNPETSKWNGVIGTLQRNEVDMAISEFSMTHKRLDMVDFTIPIAVGYTRIYIQKPNGAHVKWNAYFKAFAMDVWMVIIGLLVTIPLFLTLIKYKRRKFCLFPLVVEHYSYVWGIYCQQGLSEFPEETPLRIVYLSIFISSLVVSAAYAASLISFLAVSSSCLPFNTMEQFADDGTYKLVVLKDSSDYDTLRTSNETIASKMMALMKPNHKLPQTLEEGFDQVCNERVAFVTNEAMKDAMLTRIPCEIASIKTGRIETLGMIMPLHSEYTPLVNFHIQRFRDNGVLERLKKEYFRREDSPELIHPPVDKWGIAPILCVLTGGFIIALIIFIMEHGFHRISERFSDKTLKFTNKRSKRVHFSCENPLLLLRMIELFITHLCSIVSIINTELLELLWLQAKIINAFKADVWALIMGSILVMPIILTLIKYTQRRKHALAMIIEHYSYVWGIYCQQGLSEFPNETPLRILYMSIFITALVVSAAYSASLTSFLTVSSVYLPFNSMEEFANDGRYQLIVFQDSAEYEMFKASNDSIMRKMMALMRPSHTLPQTLLGGLQQVCTKKVAFYTNEAQKRSLSRKLPCDIVSVRTGRIDTLGMIMSPRSEYIGLVNYHIQRFKDNGMLSRLKQKYVLEEESSDGSLAPVGIGGIAPIFFLLTVGIFIAFCLFIIECIFPPLTSKFCKRNKENNQLSRHPIHPGKK</sequence>
<evidence type="ECO:0000256" key="8">
    <source>
        <dbReference type="ARBA" id="ARBA00023136"/>
    </source>
</evidence>
<dbReference type="InterPro" id="IPR052192">
    <property type="entry name" value="Insect_Ionotropic_Sensory_Rcpt"/>
</dbReference>
<evidence type="ECO:0000256" key="3">
    <source>
        <dbReference type="ARBA" id="ARBA00022448"/>
    </source>
</evidence>
<reference evidence="18" key="1">
    <citation type="submission" date="2025-08" db="UniProtKB">
        <authorList>
            <consortium name="RefSeq"/>
        </authorList>
    </citation>
    <scope>IDENTIFICATION</scope>
</reference>
<comment type="similarity">
    <text evidence="2">Belongs to the glutamate-gated ion channel (TC 1.A.10.1) family.</text>
</comment>
<feature type="signal peptide" evidence="14">
    <location>
        <begin position="1"/>
        <end position="20"/>
    </location>
</feature>
<feature type="transmembrane region" description="Helical" evidence="13">
    <location>
        <begin position="665"/>
        <end position="685"/>
    </location>
</feature>
<evidence type="ECO:0000256" key="9">
    <source>
        <dbReference type="ARBA" id="ARBA00023170"/>
    </source>
</evidence>
<evidence type="ECO:0000259" key="16">
    <source>
        <dbReference type="SMART" id="SM00918"/>
    </source>
</evidence>
<dbReference type="PANTHER" id="PTHR42643">
    <property type="entry name" value="IONOTROPIC RECEPTOR 20A-RELATED"/>
    <property type="match status" value="1"/>
</dbReference>
<dbReference type="PANTHER" id="PTHR42643:SF30">
    <property type="entry name" value="IONOTROPIC RECEPTOR 40A-RELATED"/>
    <property type="match status" value="1"/>
</dbReference>
<dbReference type="Pfam" id="PF00060">
    <property type="entry name" value="Lig_chan"/>
    <property type="match status" value="2"/>
</dbReference>
<dbReference type="OrthoDB" id="8186464at2759"/>
<evidence type="ECO:0000256" key="10">
    <source>
        <dbReference type="ARBA" id="ARBA00023180"/>
    </source>
</evidence>
<dbReference type="Gene3D" id="1.10.287.70">
    <property type="match status" value="1"/>
</dbReference>
<keyword evidence="9" id="KW-0675">Receptor</keyword>
<keyword evidence="3" id="KW-0813">Transport</keyword>
<dbReference type="SMART" id="SM00079">
    <property type="entry name" value="PBPe"/>
    <property type="match status" value="1"/>
</dbReference>
<keyword evidence="4" id="KW-1003">Cell membrane</keyword>
<feature type="transmembrane region" description="Helical" evidence="13">
    <location>
        <begin position="725"/>
        <end position="751"/>
    </location>
</feature>
<evidence type="ECO:0000313" key="17">
    <source>
        <dbReference type="Proteomes" id="UP000694866"/>
    </source>
</evidence>
<dbReference type="Gene3D" id="3.40.190.10">
    <property type="entry name" value="Periplasmic binding protein-like II"/>
    <property type="match status" value="3"/>
</dbReference>
<keyword evidence="6 13" id="KW-1133">Transmembrane helix</keyword>
<keyword evidence="17" id="KW-1185">Reference proteome</keyword>
<evidence type="ECO:0000259" key="15">
    <source>
        <dbReference type="SMART" id="SM00079"/>
    </source>
</evidence>